<name>A0A430AUL4_9ENTE</name>
<evidence type="ECO:0000256" key="1">
    <source>
        <dbReference type="SAM" id="MobiDB-lite"/>
    </source>
</evidence>
<evidence type="ECO:0000313" key="4">
    <source>
        <dbReference type="EMBL" id="RSU11744.1"/>
    </source>
</evidence>
<keyword evidence="2" id="KW-0472">Membrane</keyword>
<keyword evidence="2" id="KW-1133">Transmembrane helix</keyword>
<keyword evidence="2" id="KW-0812">Transmembrane</keyword>
<dbReference type="RefSeq" id="WP_126813656.1">
    <property type="nucleotide sequence ID" value="NZ_NGKC01000007.1"/>
</dbReference>
<organism evidence="4 5">
    <name type="scientific">Vagococcus acidifermentans</name>
    <dbReference type="NCBI Taxonomy" id="564710"/>
    <lineage>
        <taxon>Bacteria</taxon>
        <taxon>Bacillati</taxon>
        <taxon>Bacillota</taxon>
        <taxon>Bacilli</taxon>
        <taxon>Lactobacillales</taxon>
        <taxon>Enterococcaceae</taxon>
        <taxon>Vagococcus</taxon>
    </lineage>
</organism>
<dbReference type="InterPro" id="IPR047589">
    <property type="entry name" value="DUF11_rpt"/>
</dbReference>
<dbReference type="EMBL" id="NGKC01000007">
    <property type="protein sequence ID" value="RSU11744.1"/>
    <property type="molecule type" value="Genomic_DNA"/>
</dbReference>
<dbReference type="Pfam" id="PF01345">
    <property type="entry name" value="DUF11"/>
    <property type="match status" value="1"/>
</dbReference>
<feature type="transmembrane region" description="Helical" evidence="2">
    <location>
        <begin position="1436"/>
        <end position="1457"/>
    </location>
</feature>
<evidence type="ECO:0000259" key="3">
    <source>
        <dbReference type="Pfam" id="PF01345"/>
    </source>
</evidence>
<dbReference type="OrthoDB" id="2056845at2"/>
<gene>
    <name evidence="4" type="ORF">CBF27_07225</name>
</gene>
<dbReference type="Proteomes" id="UP000286773">
    <property type="component" value="Unassembled WGS sequence"/>
</dbReference>
<feature type="domain" description="DUF11" evidence="3">
    <location>
        <begin position="1287"/>
        <end position="1393"/>
    </location>
</feature>
<evidence type="ECO:0000256" key="2">
    <source>
        <dbReference type="SAM" id="Phobius"/>
    </source>
</evidence>
<dbReference type="Gene3D" id="2.60.40.740">
    <property type="match status" value="2"/>
</dbReference>
<protein>
    <recommendedName>
        <fullName evidence="3">DUF11 domain-containing protein</fullName>
    </recommendedName>
</protein>
<dbReference type="NCBIfam" id="TIGR01451">
    <property type="entry name" value="B_ant_repeat"/>
    <property type="match status" value="2"/>
</dbReference>
<dbReference type="SUPFAM" id="SSF49401">
    <property type="entry name" value="Bacterial adhesins"/>
    <property type="match status" value="1"/>
</dbReference>
<accession>A0A430AUL4</accession>
<comment type="caution">
    <text evidence="4">The sequence shown here is derived from an EMBL/GenBank/DDBJ whole genome shotgun (WGS) entry which is preliminary data.</text>
</comment>
<keyword evidence="5" id="KW-1185">Reference proteome</keyword>
<evidence type="ECO:0000313" key="5">
    <source>
        <dbReference type="Proteomes" id="UP000286773"/>
    </source>
</evidence>
<reference evidence="4 5" key="1">
    <citation type="submission" date="2017-05" db="EMBL/GenBank/DDBJ databases">
        <title>Vagococcus spp. assemblies.</title>
        <authorList>
            <person name="Gulvik C.A."/>
        </authorList>
    </citation>
    <scope>NUCLEOTIDE SEQUENCE [LARGE SCALE GENOMIC DNA]</scope>
    <source>
        <strain evidence="4 5">LMG 24798</strain>
    </source>
</reference>
<dbReference type="InterPro" id="IPR001434">
    <property type="entry name" value="OmcB-like_DUF11"/>
</dbReference>
<proteinExistence type="predicted"/>
<sequence>MRESYTKIMNIITLLIMFVQFIISPVLVIAETTDDIDPKIDLKVIKSGQEEQGSIELEKGDQFTLQLSGDDLENKEFFINLSPMFKIVEESQLSQIPFLEVDYNELENKLYIHSHEKEIQNLSIDFSVDDTGSQEISAWTGSKRISNVLLVSVIESQLADNDLIENENKETPNLRVGNLSLDVDLDSQQVSVLSGDDISLNLTLKTTGIFETYHNVDLIVDLSEKNQFSWFENTKENLERLEIADVIPEFVEKDDTNTNPKLKYHFDKLDTGQLYRKTIDLKTAEGIVPNNTEVKTFISLKSDETPEFKDEATVLIEASSPIKNDIDYVGTIKNNENVDETILNPKKNDLFVLRAQTILSPEKKGTIFLKDSSFIVIKVKLDDNLEYVGDKEIDQKFDSLTEQTGEWSEEEKTISFKVPIDKFNVDNLAEYDFIRDIIVKPRPNTSVPLSVKASISASADYVTNDIPKGNETKKTSIYVISETVDPPSIQGSLYHSSFYGQSDGNGTIINEPNPTTVINDTDIIRVSGDMSPSIGNDIATINDQTKNTEDFADYLRNNVINESVGYKTYTAEYEIPTDKMIFNYLSIGNPILNPIAGASAQPLPRAQSANIEIELVDGTVKTIKHVFPAVPIDQHVDNMVFNREDFGLTKEQLVKKARVTFIDAPGGITVNPIILDGSAIEGATGKVNILYRHYGTFANGANFTKAGLDNGYNPTSNMGARGPTIAPPVEPKRIVASSVQYLENKDGVINLGKNKLQVKFTNLDVSNQLLKGQFQSIILLPRGALVNENDAPDFILHKHNAKKNLDNTKYEVITDEGKQKIKIDWPEDVDLSRNNAIEATFPIEIQEYADSSHQPIFYTTSTVPFTKSNSETDPNFQFIESITESVSVITDTFLELDTNDINDNDNKEEVVVRTGNQYYLIADTAAIVKQFVKGNKDNDFIDSVGRATNNGNVEYKLEINSFSNVDNFMVIDRLPSVGDISITDIKDRESKFDISLSGPVEITGAYADYFQVFYSREKNPSVKELMDNVRYPSSTTEKVEDNPTVKNPNWQKTVSEWSEIHSFKIVLKEGKVLPENSKVDFIVKGSIPSKEITYDLTNPEKDIDERAAWNSFAYVMNNEQIIEPAKVGVVVDPPQITAKKLVNGVQTTQARVGDVLTYTIKGIHEKGSGQWEGSLSDTLPEHLTYVANSTTKDGVAQPDTVWQEGVLTIPEVTLNDDHPEVEVTFQATINAGALGTQIKNTGHLIPAEPQEPPVPTPPTTTEVVYSPGELEATKGVFNAKGEAIHGQTVRAGDIIEYRITAANPKEATTIVNNVIVKDTIPANLSYQANSLKVTYPDGKTADLADASVTGQQLTTVNLGSLKGQESLTVSFKVKVNPEAKGSLVNVANVTGTTPPVTPGAPEEPLTPTDPSTEVEVPGGVTAGNQKVLPKTNETTSLWLCMFGILCVSIFLLIISCYKSEVNKKL</sequence>
<feature type="region of interest" description="Disordered" evidence="1">
    <location>
        <begin position="1391"/>
        <end position="1411"/>
    </location>
</feature>
<dbReference type="InterPro" id="IPR008966">
    <property type="entry name" value="Adhesion_dom_sf"/>
</dbReference>